<feature type="compositionally biased region" description="Polar residues" evidence="1">
    <location>
        <begin position="1"/>
        <end position="15"/>
    </location>
</feature>
<keyword evidence="3" id="KW-1185">Reference proteome</keyword>
<evidence type="ECO:0000256" key="1">
    <source>
        <dbReference type="SAM" id="MobiDB-lite"/>
    </source>
</evidence>
<feature type="region of interest" description="Disordered" evidence="1">
    <location>
        <begin position="1"/>
        <end position="49"/>
    </location>
</feature>
<reference evidence="2 3" key="1">
    <citation type="journal article" date="2008" name="Int. J. Syst. Evol. Microbiol.">
        <title>Neptunomonas japonica sp. nov., an Osedax japonicus symbiont-like bacterium isolated from sediment adjacent to sperm whale carcasses off Kagoshima, Japan.</title>
        <authorList>
            <person name="Miyazaki M."/>
            <person name="Nogi Y."/>
            <person name="Fujiwara Y."/>
            <person name="Kawato M."/>
            <person name="Kubokawa K."/>
            <person name="Horikoshi K."/>
        </authorList>
    </citation>
    <scope>NUCLEOTIDE SEQUENCE [LARGE SCALE GENOMIC DNA]</scope>
    <source>
        <strain evidence="2 3">JAMM 1380</strain>
    </source>
</reference>
<dbReference type="Proteomes" id="UP000595332">
    <property type="component" value="Chromosome"/>
</dbReference>
<organism evidence="2 3">
    <name type="scientific">Neptunomonas japonica JAMM 1380</name>
    <dbReference type="NCBI Taxonomy" id="1441457"/>
    <lineage>
        <taxon>Bacteria</taxon>
        <taxon>Pseudomonadati</taxon>
        <taxon>Pseudomonadota</taxon>
        <taxon>Gammaproteobacteria</taxon>
        <taxon>Oceanospirillales</taxon>
        <taxon>Oceanospirillaceae</taxon>
        <taxon>Neptunomonas</taxon>
    </lineage>
</organism>
<proteinExistence type="predicted"/>
<sequence>MITLHSNPLVSSPAKTDQAKAEDVTPVSNTDASIAKETESQSAQPEFSSRAEMLAQMNKEFDITGTDFHISQQFINRLSEIGLLSKSEATELNQGLPLTSDGSKSTQSLTTLKSALDNIFERVKDEGGASGLLSVIDKSRKILDNLDGSKSKTFPIDPATAAAELDHYLKSDDSSILAEDEKQSLNDLKTALTIADKLSPEQRTSAQVSKYMEILKRYG</sequence>
<protein>
    <submittedName>
        <fullName evidence="2">Uncharacterized protein</fullName>
    </submittedName>
</protein>
<dbReference type="EMBL" id="AP014546">
    <property type="protein sequence ID" value="BBB30762.1"/>
    <property type="molecule type" value="Genomic_DNA"/>
</dbReference>
<dbReference type="AlphaFoldDB" id="A0A7R6PQI6"/>
<evidence type="ECO:0000313" key="2">
    <source>
        <dbReference type="EMBL" id="BBB30762.1"/>
    </source>
</evidence>
<dbReference type="RefSeq" id="WP_201347920.1">
    <property type="nucleotide sequence ID" value="NZ_AP014546.1"/>
</dbReference>
<gene>
    <name evidence="2" type="ORF">NEJAP_2822</name>
</gene>
<accession>A0A7R6PQI6</accession>
<name>A0A7R6PQI6_9GAMM</name>
<dbReference type="KEGG" id="njp:NEJAP_2822"/>
<evidence type="ECO:0000313" key="3">
    <source>
        <dbReference type="Proteomes" id="UP000595332"/>
    </source>
</evidence>